<evidence type="ECO:0000256" key="1">
    <source>
        <dbReference type="SAM" id="MobiDB-lite"/>
    </source>
</evidence>
<dbReference type="Proteomes" id="UP000663833">
    <property type="component" value="Unassembled WGS sequence"/>
</dbReference>
<proteinExistence type="predicted"/>
<evidence type="ECO:0000313" key="2">
    <source>
        <dbReference type="EMBL" id="CAF3584593.1"/>
    </source>
</evidence>
<dbReference type="Proteomes" id="UP000663851">
    <property type="component" value="Unassembled WGS sequence"/>
</dbReference>
<dbReference type="Proteomes" id="UP000663872">
    <property type="component" value="Unassembled WGS sequence"/>
</dbReference>
<feature type="region of interest" description="Disordered" evidence="1">
    <location>
        <begin position="621"/>
        <end position="641"/>
    </location>
</feature>
<dbReference type="EMBL" id="CAJOBR010005008">
    <property type="protein sequence ID" value="CAF4803583.1"/>
    <property type="molecule type" value="Genomic_DNA"/>
</dbReference>
<organism evidence="2 6">
    <name type="scientific">Rotaria socialis</name>
    <dbReference type="NCBI Taxonomy" id="392032"/>
    <lineage>
        <taxon>Eukaryota</taxon>
        <taxon>Metazoa</taxon>
        <taxon>Spiralia</taxon>
        <taxon>Gnathifera</taxon>
        <taxon>Rotifera</taxon>
        <taxon>Eurotatoria</taxon>
        <taxon>Bdelloidea</taxon>
        <taxon>Philodinida</taxon>
        <taxon>Philodinidae</taxon>
        <taxon>Rotaria</taxon>
    </lineage>
</organism>
<reference evidence="2" key="1">
    <citation type="submission" date="2021-02" db="EMBL/GenBank/DDBJ databases">
        <authorList>
            <person name="Nowell W R."/>
        </authorList>
    </citation>
    <scope>NUCLEOTIDE SEQUENCE</scope>
</reference>
<dbReference type="Gene3D" id="3.40.50.1110">
    <property type="entry name" value="SGNH hydrolase"/>
    <property type="match status" value="1"/>
</dbReference>
<dbReference type="EMBL" id="CAJNYD010004253">
    <property type="protein sequence ID" value="CAF3584593.1"/>
    <property type="molecule type" value="Genomic_DNA"/>
</dbReference>
<comment type="caution">
    <text evidence="2">The sequence shown here is derived from an EMBL/GenBank/DDBJ whole genome shotgun (WGS) entry which is preliminary data.</text>
</comment>
<evidence type="ECO:0000313" key="3">
    <source>
        <dbReference type="EMBL" id="CAF3589525.1"/>
    </source>
</evidence>
<dbReference type="EMBL" id="CAJNYT010003676">
    <property type="protein sequence ID" value="CAF3589525.1"/>
    <property type="molecule type" value="Genomic_DNA"/>
</dbReference>
<evidence type="ECO:0000313" key="5">
    <source>
        <dbReference type="EMBL" id="CAF4803583.1"/>
    </source>
</evidence>
<feature type="compositionally biased region" description="Basic residues" evidence="1">
    <location>
        <begin position="630"/>
        <end position="639"/>
    </location>
</feature>
<dbReference type="AlphaFoldDB" id="A0A818M8Y3"/>
<evidence type="ECO:0000313" key="4">
    <source>
        <dbReference type="EMBL" id="CAF4507737.1"/>
    </source>
</evidence>
<dbReference type="SUPFAM" id="SSF52266">
    <property type="entry name" value="SGNH hydrolase"/>
    <property type="match status" value="1"/>
</dbReference>
<gene>
    <name evidence="3" type="ORF">GRG538_LOCUS22126</name>
    <name evidence="4" type="ORF">HFQ381_LOCUS28250</name>
    <name evidence="2" type="ORF">LUA448_LOCUS29625</name>
    <name evidence="5" type="ORF">QYT958_LOCUS24026</name>
</gene>
<dbReference type="EMBL" id="CAJOBO010003950">
    <property type="protein sequence ID" value="CAF4507737.1"/>
    <property type="molecule type" value="Genomic_DNA"/>
</dbReference>
<evidence type="ECO:0000313" key="6">
    <source>
        <dbReference type="Proteomes" id="UP000663833"/>
    </source>
</evidence>
<accession>A0A818M8Y3</accession>
<dbReference type="Proteomes" id="UP000663848">
    <property type="component" value="Unassembled WGS sequence"/>
</dbReference>
<name>A0A818M8Y3_9BILA</name>
<sequence length="719" mass="83256">MSSHRFSPSQNTHGLIPSLSHGNYPSTWHQSFSNTHISYGNSSIMTTNSSYSHLQSPINSEDSSREDIGIGRRHVYYHQPIARPHERFLNRTMDNCPEHLTSKQRSRWLKAGRKAQLNHRIVSTIEPFQSTEANYNSLTYIHGKTSENHLVGLISKMANVRLYMIDTESDRPTGNNPHTKPALLQIQAIHYETCSTVLLIEIQHLPHYSTSLFGLIQQMCSNIFSPDNKIIAWGDPIKELYSFEQFRLFDISRITKTLNLQDFFNTVWNSAHPHIQACLNRHHVMEDDCSSDEVLICLINSDDIDDDLKPQDSKADFNQCICPDEIRPYKTNNALWSLQKAIQMIFNKALDKALTMNLWSCGLDPHLNTWRTIDDKQTRHALTTYAVNDVFAPTDLYFYLMNTDISSLDTNHIINFNMIYEQPIQNLPKYFVLSDSHGKYFPPYHRTAQYQLVIKSISGLQWNNPWQQELSVNNLIESTSIKSIISTCAGIIFMVGTNSIRSWSASEIIQDIVNITQSIRSTYDHLNRKTDISICTIFPCLKTSTRFLTSNLLTSNINDYNTKLYDISNTLNFTIINFPITISHLNVDGLHIRAKHTSLIFNIILDNITCLLNKTNKIKNSQRSSEAKSRRNKRVHQRQKQQQQSHIIFRLVDTIWKLKDIKQYLRYKQIKYSGLPDIHNNKLYVQFNNSINLQHAEQCLALGEFDSSHYRIWMTHERP</sequence>
<dbReference type="InterPro" id="IPR036514">
    <property type="entry name" value="SGNH_hydro_sf"/>
</dbReference>
<protein>
    <submittedName>
        <fullName evidence="2">Uncharacterized protein</fullName>
    </submittedName>
</protein>